<dbReference type="InterPro" id="IPR050171">
    <property type="entry name" value="MFS_Transporters"/>
</dbReference>
<dbReference type="InterPro" id="IPR020846">
    <property type="entry name" value="MFS_dom"/>
</dbReference>
<evidence type="ECO:0000259" key="8">
    <source>
        <dbReference type="PROSITE" id="PS50850"/>
    </source>
</evidence>
<dbReference type="InterPro" id="IPR011701">
    <property type="entry name" value="MFS"/>
</dbReference>
<feature type="transmembrane region" description="Helical" evidence="7">
    <location>
        <begin position="225"/>
        <end position="250"/>
    </location>
</feature>
<keyword evidence="2" id="KW-0813">Transport</keyword>
<feature type="transmembrane region" description="Helical" evidence="7">
    <location>
        <begin position="45"/>
        <end position="66"/>
    </location>
</feature>
<accession>A0A0F9JLT7</accession>
<feature type="domain" description="Major facilitator superfamily (MFS) profile" evidence="8">
    <location>
        <begin position="12"/>
        <end position="404"/>
    </location>
</feature>
<evidence type="ECO:0000256" key="5">
    <source>
        <dbReference type="ARBA" id="ARBA00022989"/>
    </source>
</evidence>
<evidence type="ECO:0000256" key="1">
    <source>
        <dbReference type="ARBA" id="ARBA00004651"/>
    </source>
</evidence>
<dbReference type="InterPro" id="IPR036259">
    <property type="entry name" value="MFS_trans_sf"/>
</dbReference>
<gene>
    <name evidence="9" type="ORF">LCGC14_1809780</name>
</gene>
<dbReference type="InterPro" id="IPR005829">
    <property type="entry name" value="Sugar_transporter_CS"/>
</dbReference>
<evidence type="ECO:0000256" key="2">
    <source>
        <dbReference type="ARBA" id="ARBA00022448"/>
    </source>
</evidence>
<feature type="transmembrane region" description="Helical" evidence="7">
    <location>
        <begin position="262"/>
        <end position="283"/>
    </location>
</feature>
<dbReference type="GO" id="GO:0005886">
    <property type="term" value="C:plasma membrane"/>
    <property type="evidence" value="ECO:0007669"/>
    <property type="project" value="UniProtKB-SubCell"/>
</dbReference>
<dbReference type="EMBL" id="LAZR01017560">
    <property type="protein sequence ID" value="KKL99902.1"/>
    <property type="molecule type" value="Genomic_DNA"/>
</dbReference>
<keyword evidence="3" id="KW-1003">Cell membrane</keyword>
<keyword evidence="4 7" id="KW-0812">Transmembrane</keyword>
<feature type="transmembrane region" description="Helical" evidence="7">
    <location>
        <begin position="78"/>
        <end position="102"/>
    </location>
</feature>
<dbReference type="AlphaFoldDB" id="A0A0F9JLT7"/>
<dbReference type="Gene3D" id="1.20.1250.20">
    <property type="entry name" value="MFS general substrate transporter like domains"/>
    <property type="match status" value="2"/>
</dbReference>
<dbReference type="PANTHER" id="PTHR23517:SF3">
    <property type="entry name" value="INTEGRAL MEMBRANE TRANSPORT PROTEIN"/>
    <property type="match status" value="1"/>
</dbReference>
<dbReference type="CDD" id="cd17325">
    <property type="entry name" value="MFS_MdtG_SLC18_like"/>
    <property type="match status" value="1"/>
</dbReference>
<proteinExistence type="predicted"/>
<feature type="transmembrane region" description="Helical" evidence="7">
    <location>
        <begin position="21"/>
        <end position="39"/>
    </location>
</feature>
<protein>
    <recommendedName>
        <fullName evidence="8">Major facilitator superfamily (MFS) profile domain-containing protein</fullName>
    </recommendedName>
</protein>
<feature type="transmembrane region" description="Helical" evidence="7">
    <location>
        <begin position="304"/>
        <end position="321"/>
    </location>
</feature>
<feature type="transmembrane region" description="Helical" evidence="7">
    <location>
        <begin position="166"/>
        <end position="188"/>
    </location>
</feature>
<dbReference type="PANTHER" id="PTHR23517">
    <property type="entry name" value="RESISTANCE PROTEIN MDTM, PUTATIVE-RELATED-RELATED"/>
    <property type="match status" value="1"/>
</dbReference>
<comment type="caution">
    <text evidence="9">The sequence shown here is derived from an EMBL/GenBank/DDBJ whole genome shotgun (WGS) entry which is preliminary data.</text>
</comment>
<dbReference type="PROSITE" id="PS00216">
    <property type="entry name" value="SUGAR_TRANSPORT_1"/>
    <property type="match status" value="1"/>
</dbReference>
<feature type="transmembrane region" description="Helical" evidence="7">
    <location>
        <begin position="376"/>
        <end position="400"/>
    </location>
</feature>
<evidence type="ECO:0000256" key="7">
    <source>
        <dbReference type="SAM" id="Phobius"/>
    </source>
</evidence>
<evidence type="ECO:0000313" key="9">
    <source>
        <dbReference type="EMBL" id="KKL99902.1"/>
    </source>
</evidence>
<dbReference type="GO" id="GO:0022857">
    <property type="term" value="F:transmembrane transporter activity"/>
    <property type="evidence" value="ECO:0007669"/>
    <property type="project" value="InterPro"/>
</dbReference>
<dbReference type="PROSITE" id="PS50850">
    <property type="entry name" value="MFS"/>
    <property type="match status" value="1"/>
</dbReference>
<name>A0A0F9JLT7_9ZZZZ</name>
<keyword evidence="5 7" id="KW-1133">Transmembrane helix</keyword>
<reference evidence="9" key="1">
    <citation type="journal article" date="2015" name="Nature">
        <title>Complex archaea that bridge the gap between prokaryotes and eukaryotes.</title>
        <authorList>
            <person name="Spang A."/>
            <person name="Saw J.H."/>
            <person name="Jorgensen S.L."/>
            <person name="Zaremba-Niedzwiedzka K."/>
            <person name="Martijn J."/>
            <person name="Lind A.E."/>
            <person name="van Eijk R."/>
            <person name="Schleper C."/>
            <person name="Guy L."/>
            <person name="Ettema T.J."/>
        </authorList>
    </citation>
    <scope>NUCLEOTIDE SEQUENCE</scope>
</reference>
<evidence type="ECO:0000256" key="3">
    <source>
        <dbReference type="ARBA" id="ARBA00022475"/>
    </source>
</evidence>
<keyword evidence="6 7" id="KW-0472">Membrane</keyword>
<organism evidence="9">
    <name type="scientific">marine sediment metagenome</name>
    <dbReference type="NCBI Taxonomy" id="412755"/>
    <lineage>
        <taxon>unclassified sequences</taxon>
        <taxon>metagenomes</taxon>
        <taxon>ecological metagenomes</taxon>
    </lineage>
</organism>
<sequence>MIGRLIGRLNVPLSAIIAEGFLSRLSFGMINFALPLYALSLGMSLSQIGLLVSLRLGVGLALSPLAGWAADVFGRKRLLLTGLAARSTVALLFTLAGVPWHLFAIRTLHGASTAARDPSASSLIADYAHEGKRASAFAWQGTARSTGGALGAAFAGGLVGLTAADYHLVFGAAFVVSLIPLALTAALVSEESEDNTSTASEPGQAEQLAPDADEKTIEARAAPPLAPLALLGFMISGTSQLVHGLFPVLATEYAGLSAAQAGMVYTASALAMMASGPAFGWLADTRGTKPLLLVRSLANTMSSVLYLVSPNLTGVTLGYLADGTGKAAFRPAWGATMAQVSSYDRSRQTRRMARLDMGREGGETFGPLLGGLIWDIWGIATLLVVRIVLAVAVEGYALIVGRRFSFGAPRPNNWEDPRSGLIVKASDSKIGVKPG</sequence>
<evidence type="ECO:0000256" key="6">
    <source>
        <dbReference type="ARBA" id="ARBA00023136"/>
    </source>
</evidence>
<dbReference type="Pfam" id="PF07690">
    <property type="entry name" value="MFS_1"/>
    <property type="match status" value="1"/>
</dbReference>
<comment type="subcellular location">
    <subcellularLocation>
        <location evidence="1">Cell membrane</location>
        <topology evidence="1">Multi-pass membrane protein</topology>
    </subcellularLocation>
</comment>
<dbReference type="SUPFAM" id="SSF103473">
    <property type="entry name" value="MFS general substrate transporter"/>
    <property type="match status" value="1"/>
</dbReference>
<evidence type="ECO:0000256" key="4">
    <source>
        <dbReference type="ARBA" id="ARBA00022692"/>
    </source>
</evidence>